<comment type="similarity">
    <text evidence="1">Belongs to the LysR transcriptional regulatory family.</text>
</comment>
<sequence length="314" mass="34113">MMGSMASITLRQLQYFCAVAAQGSISAAAQQELVSRSAISSALDELERSLQATLCTRTKAQGIELTAAGRYVFDRALSVLHEVEELQGSADRTELAGGLAVGCFPSLAPTLLPALIEHFSEHHPKVRLELVTADRESMVAQALAGDLDLLLAYNLHHDRRLRTVTLYDTVMYLVLSPDHRLAGRPVVDAQDLEGEPMILLDVAPSVDDILGYFTRQGITPDIVLRTAHYELIRSLVARGVGCSVFIQHPRNNLSYEGRPLVARPLSPRPHSQRAVAAWPAGRALSARARRFVEVAQEGAAVSAPPQLYPPGPES</sequence>
<organism evidence="6 7">
    <name type="scientific">Kocuria rosea</name>
    <name type="common">Deinococcus erythromyxa</name>
    <name type="synonym">Micrococcus rubens</name>
    <dbReference type="NCBI Taxonomy" id="1275"/>
    <lineage>
        <taxon>Bacteria</taxon>
        <taxon>Bacillati</taxon>
        <taxon>Actinomycetota</taxon>
        <taxon>Actinomycetes</taxon>
        <taxon>Micrococcales</taxon>
        <taxon>Micrococcaceae</taxon>
        <taxon>Kocuria</taxon>
    </lineage>
</organism>
<dbReference type="InterPro" id="IPR036388">
    <property type="entry name" value="WH-like_DNA-bd_sf"/>
</dbReference>
<dbReference type="GO" id="GO:0003700">
    <property type="term" value="F:DNA-binding transcription factor activity"/>
    <property type="evidence" value="ECO:0007669"/>
    <property type="project" value="InterPro"/>
</dbReference>
<gene>
    <name evidence="6" type="ORF">E2R59_06480</name>
</gene>
<dbReference type="InterPro" id="IPR000847">
    <property type="entry name" value="LysR_HTH_N"/>
</dbReference>
<dbReference type="EMBL" id="SMZT01000002">
    <property type="protein sequence ID" value="TDL44708.1"/>
    <property type="molecule type" value="Genomic_DNA"/>
</dbReference>
<reference evidence="6 7" key="1">
    <citation type="submission" date="2019-03" db="EMBL/GenBank/DDBJ databases">
        <title>Genome Sequencing and Assembly of Various Microbes Isolated from Partially Reclaimed Soil and Acid Mine Drainage (AMD) Site.</title>
        <authorList>
            <person name="Steinbock B."/>
            <person name="Bechtold R."/>
            <person name="Sevigny J.L."/>
            <person name="Thomas D."/>
            <person name="Cuthill L.R."/>
            <person name="Aveiro Johannsen E.J."/>
            <person name="Thomas K."/>
            <person name="Ghosh A."/>
        </authorList>
    </citation>
    <scope>NUCLEOTIDE SEQUENCE [LARGE SCALE GENOMIC DNA]</scope>
    <source>
        <strain evidence="6 7">S-A3</strain>
    </source>
</reference>
<evidence type="ECO:0000256" key="1">
    <source>
        <dbReference type="ARBA" id="ARBA00009437"/>
    </source>
</evidence>
<feature type="domain" description="HTH lysR-type" evidence="5">
    <location>
        <begin position="8"/>
        <end position="66"/>
    </location>
</feature>
<accession>A0A4R5YJN7</accession>
<dbReference type="PANTHER" id="PTHR30419">
    <property type="entry name" value="HTH-TYPE TRANSCRIPTIONAL REGULATOR YBHD"/>
    <property type="match status" value="1"/>
</dbReference>
<proteinExistence type="inferred from homology"/>
<protein>
    <submittedName>
        <fullName evidence="6">LysR family transcriptional regulator</fullName>
    </submittedName>
</protein>
<dbReference type="AlphaFoldDB" id="A0A4R5YJN7"/>
<dbReference type="PROSITE" id="PS50931">
    <property type="entry name" value="HTH_LYSR"/>
    <property type="match status" value="1"/>
</dbReference>
<evidence type="ECO:0000256" key="4">
    <source>
        <dbReference type="ARBA" id="ARBA00023163"/>
    </source>
</evidence>
<dbReference type="Pfam" id="PF00126">
    <property type="entry name" value="HTH_1"/>
    <property type="match status" value="1"/>
</dbReference>
<dbReference type="InterPro" id="IPR005119">
    <property type="entry name" value="LysR_subst-bd"/>
</dbReference>
<dbReference type="GO" id="GO:0005829">
    <property type="term" value="C:cytosol"/>
    <property type="evidence" value="ECO:0007669"/>
    <property type="project" value="TreeGrafter"/>
</dbReference>
<evidence type="ECO:0000313" key="7">
    <source>
        <dbReference type="Proteomes" id="UP000295163"/>
    </source>
</evidence>
<keyword evidence="3" id="KW-0238">DNA-binding</keyword>
<evidence type="ECO:0000256" key="2">
    <source>
        <dbReference type="ARBA" id="ARBA00023015"/>
    </source>
</evidence>
<dbReference type="Proteomes" id="UP000295163">
    <property type="component" value="Unassembled WGS sequence"/>
</dbReference>
<comment type="caution">
    <text evidence="6">The sequence shown here is derived from an EMBL/GenBank/DDBJ whole genome shotgun (WGS) entry which is preliminary data.</text>
</comment>
<dbReference type="SUPFAM" id="SSF53850">
    <property type="entry name" value="Periplasmic binding protein-like II"/>
    <property type="match status" value="1"/>
</dbReference>
<evidence type="ECO:0000313" key="6">
    <source>
        <dbReference type="EMBL" id="TDL44708.1"/>
    </source>
</evidence>
<keyword evidence="2" id="KW-0805">Transcription regulation</keyword>
<dbReference type="Gene3D" id="3.40.190.10">
    <property type="entry name" value="Periplasmic binding protein-like II"/>
    <property type="match status" value="2"/>
</dbReference>
<evidence type="ECO:0000259" key="5">
    <source>
        <dbReference type="PROSITE" id="PS50931"/>
    </source>
</evidence>
<keyword evidence="4" id="KW-0804">Transcription</keyword>
<dbReference type="InterPro" id="IPR050950">
    <property type="entry name" value="HTH-type_LysR_regulators"/>
</dbReference>
<dbReference type="InterPro" id="IPR036390">
    <property type="entry name" value="WH_DNA-bd_sf"/>
</dbReference>
<evidence type="ECO:0000256" key="3">
    <source>
        <dbReference type="ARBA" id="ARBA00023125"/>
    </source>
</evidence>
<dbReference type="GO" id="GO:0003677">
    <property type="term" value="F:DNA binding"/>
    <property type="evidence" value="ECO:0007669"/>
    <property type="project" value="UniProtKB-KW"/>
</dbReference>
<dbReference type="Gene3D" id="1.10.10.10">
    <property type="entry name" value="Winged helix-like DNA-binding domain superfamily/Winged helix DNA-binding domain"/>
    <property type="match status" value="1"/>
</dbReference>
<dbReference type="SUPFAM" id="SSF46785">
    <property type="entry name" value="Winged helix' DNA-binding domain"/>
    <property type="match status" value="1"/>
</dbReference>
<name>A0A4R5YJN7_KOCRO</name>
<dbReference type="Pfam" id="PF03466">
    <property type="entry name" value="LysR_substrate"/>
    <property type="match status" value="1"/>
</dbReference>